<protein>
    <recommendedName>
        <fullName evidence="4">DUF2946 domain-containing protein</fullName>
    </recommendedName>
</protein>
<evidence type="ECO:0000256" key="1">
    <source>
        <dbReference type="SAM" id="SignalP"/>
    </source>
</evidence>
<keyword evidence="1" id="KW-0732">Signal</keyword>
<proteinExistence type="predicted"/>
<evidence type="ECO:0000313" key="3">
    <source>
        <dbReference type="Proteomes" id="UP000831327"/>
    </source>
</evidence>
<name>A0ABN6P5A4_9PROT</name>
<gene>
    <name evidence="2" type="ORF">Rmf_24290</name>
</gene>
<feature type="signal peptide" evidence="1">
    <location>
        <begin position="1"/>
        <end position="21"/>
    </location>
</feature>
<accession>A0ABN6P5A4</accession>
<reference evidence="2 3" key="1">
    <citation type="journal article" date="2016" name="Microbes Environ.">
        <title>Phylogenetically diverse aerobic anoxygenic phototrophic bacteria isolated from epilithic biofilms in Tama river, Japan.</title>
        <authorList>
            <person name="Hirose S."/>
            <person name="Matsuura K."/>
            <person name="Haruta S."/>
        </authorList>
    </citation>
    <scope>NUCLEOTIDE SEQUENCE [LARGE SCALE GENOMIC DNA]</scope>
    <source>
        <strain evidence="2 3">S08</strain>
    </source>
</reference>
<feature type="chain" id="PRO_5045672567" description="DUF2946 domain-containing protein" evidence="1">
    <location>
        <begin position="22"/>
        <end position="91"/>
    </location>
</feature>
<keyword evidence="3" id="KW-1185">Reference proteome</keyword>
<dbReference type="Proteomes" id="UP000831327">
    <property type="component" value="Chromosome"/>
</dbReference>
<dbReference type="EMBL" id="AP025637">
    <property type="protein sequence ID" value="BDG72500.1"/>
    <property type="molecule type" value="Genomic_DNA"/>
</dbReference>
<dbReference type="RefSeq" id="WP_244459700.1">
    <property type="nucleotide sequence ID" value="NZ_AP025637.1"/>
</dbReference>
<evidence type="ECO:0008006" key="4">
    <source>
        <dbReference type="Google" id="ProtNLM"/>
    </source>
</evidence>
<sequence>MRTTRRLVCTAALLMPAAALARPADLPVAPDACEAPALHETLRTDLLRRAGQPPGAGTPPDLAQARCPRCGCDLFGAGSAPRDIPDPRNLF</sequence>
<organism evidence="2 3">
    <name type="scientific">Roseomonas fluvialis</name>
    <dbReference type="NCBI Taxonomy" id="1750527"/>
    <lineage>
        <taxon>Bacteria</taxon>
        <taxon>Pseudomonadati</taxon>
        <taxon>Pseudomonadota</taxon>
        <taxon>Alphaproteobacteria</taxon>
        <taxon>Acetobacterales</taxon>
        <taxon>Roseomonadaceae</taxon>
        <taxon>Roseomonas</taxon>
    </lineage>
</organism>
<evidence type="ECO:0000313" key="2">
    <source>
        <dbReference type="EMBL" id="BDG72500.1"/>
    </source>
</evidence>